<accession>A0A067M0M3</accession>
<evidence type="ECO:0000256" key="2">
    <source>
        <dbReference type="ARBA" id="ARBA00022792"/>
    </source>
</evidence>
<reference evidence="7" key="1">
    <citation type="journal article" date="2014" name="Proc. Natl. Acad. Sci. U.S.A.">
        <title>Extensive sampling of basidiomycete genomes demonstrates inadequacy of the white-rot/brown-rot paradigm for wood decay fungi.</title>
        <authorList>
            <person name="Riley R."/>
            <person name="Salamov A.A."/>
            <person name="Brown D.W."/>
            <person name="Nagy L.G."/>
            <person name="Floudas D."/>
            <person name="Held B.W."/>
            <person name="Levasseur A."/>
            <person name="Lombard V."/>
            <person name="Morin E."/>
            <person name="Otillar R."/>
            <person name="Lindquist E.A."/>
            <person name="Sun H."/>
            <person name="LaButti K.M."/>
            <person name="Schmutz J."/>
            <person name="Jabbour D."/>
            <person name="Luo H."/>
            <person name="Baker S.E."/>
            <person name="Pisabarro A.G."/>
            <person name="Walton J.D."/>
            <person name="Blanchette R.A."/>
            <person name="Henrissat B."/>
            <person name="Martin F."/>
            <person name="Cullen D."/>
            <person name="Hibbett D.S."/>
            <person name="Grigoriev I.V."/>
        </authorList>
    </citation>
    <scope>NUCLEOTIDE SEQUENCE [LARGE SCALE GENOMIC DNA]</scope>
    <source>
        <strain evidence="7">FD-172 SS1</strain>
    </source>
</reference>
<proteinExistence type="predicted"/>
<evidence type="ECO:0000313" key="6">
    <source>
        <dbReference type="EMBL" id="KDQ08225.1"/>
    </source>
</evidence>
<evidence type="ECO:0000256" key="3">
    <source>
        <dbReference type="ARBA" id="ARBA00023128"/>
    </source>
</evidence>
<dbReference type="GO" id="GO:0005743">
    <property type="term" value="C:mitochondrial inner membrane"/>
    <property type="evidence" value="ECO:0007669"/>
    <property type="project" value="UniProtKB-SubCell"/>
</dbReference>
<dbReference type="HOGENOM" id="CLU_169147_3_0_1"/>
<keyword evidence="3" id="KW-0496">Mitochondrion</keyword>
<dbReference type="InterPro" id="IPR039297">
    <property type="entry name" value="COX7a"/>
</dbReference>
<keyword evidence="7" id="KW-1185">Reference proteome</keyword>
<dbReference type="InParanoid" id="A0A067M0M3"/>
<organism evidence="6 7">
    <name type="scientific">Botryobasidium botryosum (strain FD-172 SS1)</name>
    <dbReference type="NCBI Taxonomy" id="930990"/>
    <lineage>
        <taxon>Eukaryota</taxon>
        <taxon>Fungi</taxon>
        <taxon>Dikarya</taxon>
        <taxon>Basidiomycota</taxon>
        <taxon>Agaricomycotina</taxon>
        <taxon>Agaricomycetes</taxon>
        <taxon>Cantharellales</taxon>
        <taxon>Botryobasidiaceae</taxon>
        <taxon>Botryobasidium</taxon>
    </lineage>
</organism>
<evidence type="ECO:0000313" key="7">
    <source>
        <dbReference type="Proteomes" id="UP000027195"/>
    </source>
</evidence>
<feature type="transmembrane region" description="Helical" evidence="5">
    <location>
        <begin position="36"/>
        <end position="58"/>
    </location>
</feature>
<sequence length="64" mass="7383">MDALVHRDNKVPERQRAYQVSTKPIYLRPPRSRLYMGTYLTFFAVGMVGTTTSIYSLIKGKKTE</sequence>
<keyword evidence="4 5" id="KW-0472">Membrane</keyword>
<name>A0A067M0M3_BOTB1</name>
<keyword evidence="5" id="KW-0812">Transmembrane</keyword>
<evidence type="ECO:0000256" key="5">
    <source>
        <dbReference type="SAM" id="Phobius"/>
    </source>
</evidence>
<evidence type="ECO:0000256" key="1">
    <source>
        <dbReference type="ARBA" id="ARBA00004273"/>
    </source>
</evidence>
<dbReference type="EMBL" id="KL198093">
    <property type="protein sequence ID" value="KDQ08225.1"/>
    <property type="molecule type" value="Genomic_DNA"/>
</dbReference>
<dbReference type="Pfam" id="PF02238">
    <property type="entry name" value="COX7a"/>
    <property type="match status" value="1"/>
</dbReference>
<keyword evidence="2" id="KW-0999">Mitochondrion inner membrane</keyword>
<evidence type="ECO:0000256" key="4">
    <source>
        <dbReference type="ARBA" id="ARBA00023136"/>
    </source>
</evidence>
<dbReference type="OrthoDB" id="5511599at2759"/>
<dbReference type="Proteomes" id="UP000027195">
    <property type="component" value="Unassembled WGS sequence"/>
</dbReference>
<dbReference type="STRING" id="930990.A0A067M0M3"/>
<comment type="subcellular location">
    <subcellularLocation>
        <location evidence="1">Mitochondrion inner membrane</location>
    </subcellularLocation>
</comment>
<dbReference type="AlphaFoldDB" id="A0A067M0M3"/>
<keyword evidence="5" id="KW-1133">Transmembrane helix</keyword>
<gene>
    <name evidence="6" type="ORF">BOTBODRAFT_179998</name>
</gene>
<protein>
    <submittedName>
        <fullName evidence="6">Uncharacterized protein</fullName>
    </submittedName>
</protein>